<evidence type="ECO:0000256" key="1">
    <source>
        <dbReference type="SAM" id="Phobius"/>
    </source>
</evidence>
<evidence type="ECO:0000313" key="2">
    <source>
        <dbReference type="EMBL" id="STV75534.1"/>
    </source>
</evidence>
<gene>
    <name evidence="2" type="ORF">NCTC13443_07289</name>
</gene>
<evidence type="ECO:0000313" key="3">
    <source>
        <dbReference type="Proteomes" id="UP000255518"/>
    </source>
</evidence>
<dbReference type="AlphaFoldDB" id="A0A378CQQ7"/>
<dbReference type="Proteomes" id="UP000255518">
    <property type="component" value="Unassembled WGS sequence"/>
</dbReference>
<accession>A0A378CQQ7</accession>
<protein>
    <submittedName>
        <fullName evidence="2">Uncharacterized protein</fullName>
    </submittedName>
</protein>
<keyword evidence="1" id="KW-0472">Membrane</keyword>
<dbReference type="EMBL" id="UGKT01000003">
    <property type="protein sequence ID" value="STV75534.1"/>
    <property type="molecule type" value="Genomic_DNA"/>
</dbReference>
<feature type="transmembrane region" description="Helical" evidence="1">
    <location>
        <begin position="12"/>
        <end position="33"/>
    </location>
</feature>
<name>A0A378CQQ7_KLEPN</name>
<reference evidence="2 3" key="1">
    <citation type="submission" date="2018-06" db="EMBL/GenBank/DDBJ databases">
        <authorList>
            <consortium name="Pathogen Informatics"/>
            <person name="Doyle S."/>
        </authorList>
    </citation>
    <scope>NUCLEOTIDE SEQUENCE [LARGE SCALE GENOMIC DNA]</scope>
    <source>
        <strain evidence="2 3">NCTC13443</strain>
    </source>
</reference>
<keyword evidence="1" id="KW-0812">Transmembrane</keyword>
<proteinExistence type="predicted"/>
<organism evidence="2 3">
    <name type="scientific">Klebsiella pneumoniae</name>
    <dbReference type="NCBI Taxonomy" id="573"/>
    <lineage>
        <taxon>Bacteria</taxon>
        <taxon>Pseudomonadati</taxon>
        <taxon>Pseudomonadota</taxon>
        <taxon>Gammaproteobacteria</taxon>
        <taxon>Enterobacterales</taxon>
        <taxon>Enterobacteriaceae</taxon>
        <taxon>Klebsiella/Raoultella group</taxon>
        <taxon>Klebsiella</taxon>
        <taxon>Klebsiella pneumoniae complex</taxon>
    </lineage>
</organism>
<sequence length="45" mass="5157">MKVNVASAVKNIVNWAFPLFFFGVVCCILFTMITEITVQRLKNSY</sequence>
<keyword evidence="1" id="KW-1133">Transmembrane helix</keyword>